<dbReference type="Proteomes" id="UP001138661">
    <property type="component" value="Unassembled WGS sequence"/>
</dbReference>
<sequence length="149" mass="16370">MPKYEKSEEAISKLSLEQFRVTQQNGTERPGTGALLGNKEPGIYVDIVSGEPLFASADKYDSGCGWPSFTKPIEPAHVTELRDASLGMIRTEVRSAHGDSHLGHVFPDGPRDRGGLRYCINSASLRFVHRNDMEAEGYGAYLDQVEDVA</sequence>
<gene>
    <name evidence="3 5" type="primary">msrB</name>
    <name evidence="5" type="ORF">KX928_04500</name>
</gene>
<dbReference type="PROSITE" id="PS51790">
    <property type="entry name" value="MSRB"/>
    <property type="match status" value="1"/>
</dbReference>
<dbReference type="GO" id="GO:0006979">
    <property type="term" value="P:response to oxidative stress"/>
    <property type="evidence" value="ECO:0007669"/>
    <property type="project" value="InterPro"/>
</dbReference>
<feature type="active site" description="Nucleophile" evidence="3">
    <location>
        <position position="119"/>
    </location>
</feature>
<keyword evidence="6" id="KW-1185">Reference proteome</keyword>
<dbReference type="HAMAP" id="MF_01400">
    <property type="entry name" value="MsrB"/>
    <property type="match status" value="1"/>
</dbReference>
<dbReference type="EC" id="1.8.4.12" evidence="3"/>
<dbReference type="GO" id="GO:0033743">
    <property type="term" value="F:peptide-methionine (R)-S-oxide reductase activity"/>
    <property type="evidence" value="ECO:0007669"/>
    <property type="project" value="UniProtKB-UniRule"/>
</dbReference>
<dbReference type="RefSeq" id="WP_219499462.1">
    <property type="nucleotide sequence ID" value="NZ_JAHXDN010000001.1"/>
</dbReference>
<proteinExistence type="inferred from homology"/>
<evidence type="ECO:0000313" key="5">
    <source>
        <dbReference type="EMBL" id="MBW4707043.1"/>
    </source>
</evidence>
<dbReference type="FunFam" id="2.170.150.20:FF:000003">
    <property type="entry name" value="Peptide methionine sulfoxide reductase MsrB"/>
    <property type="match status" value="1"/>
</dbReference>
<keyword evidence="1 3" id="KW-0560">Oxidoreductase</keyword>
<dbReference type="NCBIfam" id="TIGR00357">
    <property type="entry name" value="peptide-methionine (R)-S-oxide reductase MsrB"/>
    <property type="match status" value="1"/>
</dbReference>
<organism evidence="5 6">
    <name type="scientific">Roseobacter insulae</name>
    <dbReference type="NCBI Taxonomy" id="2859783"/>
    <lineage>
        <taxon>Bacteria</taxon>
        <taxon>Pseudomonadati</taxon>
        <taxon>Pseudomonadota</taxon>
        <taxon>Alphaproteobacteria</taxon>
        <taxon>Rhodobacterales</taxon>
        <taxon>Roseobacteraceae</taxon>
        <taxon>Roseobacter</taxon>
    </lineage>
</organism>
<dbReference type="PANTHER" id="PTHR10173">
    <property type="entry name" value="METHIONINE SULFOXIDE REDUCTASE"/>
    <property type="match status" value="1"/>
</dbReference>
<dbReference type="InterPro" id="IPR002579">
    <property type="entry name" value="Met_Sox_Rdtase_MsrB_dom"/>
</dbReference>
<evidence type="ECO:0000256" key="2">
    <source>
        <dbReference type="ARBA" id="ARBA00048488"/>
    </source>
</evidence>
<protein>
    <recommendedName>
        <fullName evidence="3">Peptide methionine sulfoxide reductase MsrB</fullName>
        <ecNumber evidence="3">1.8.4.12</ecNumber>
    </recommendedName>
    <alternativeName>
        <fullName evidence="3">Peptide-methionine (R)-S-oxide reductase</fullName>
    </alternativeName>
</protein>
<dbReference type="AlphaFoldDB" id="A0A9X1FSS7"/>
<name>A0A9X1FSS7_9RHOB</name>
<dbReference type="GO" id="GO:0030091">
    <property type="term" value="P:protein repair"/>
    <property type="evidence" value="ECO:0007669"/>
    <property type="project" value="InterPro"/>
</dbReference>
<evidence type="ECO:0000256" key="3">
    <source>
        <dbReference type="HAMAP-Rule" id="MF_01400"/>
    </source>
</evidence>
<evidence type="ECO:0000313" key="6">
    <source>
        <dbReference type="Proteomes" id="UP001138661"/>
    </source>
</evidence>
<comment type="caution">
    <text evidence="5">The sequence shown here is derived from an EMBL/GenBank/DDBJ whole genome shotgun (WGS) entry which is preliminary data.</text>
</comment>
<evidence type="ECO:0000259" key="4">
    <source>
        <dbReference type="PROSITE" id="PS51790"/>
    </source>
</evidence>
<dbReference type="InterPro" id="IPR028427">
    <property type="entry name" value="Met_Sox_Rdtase_MsrB"/>
</dbReference>
<dbReference type="EMBL" id="JAHXDN010000001">
    <property type="protein sequence ID" value="MBW4707043.1"/>
    <property type="molecule type" value="Genomic_DNA"/>
</dbReference>
<dbReference type="Pfam" id="PF01641">
    <property type="entry name" value="SelR"/>
    <property type="match status" value="1"/>
</dbReference>
<comment type="caution">
    <text evidence="3">Lacks conserved residue(s) required for the propagation of feature annotation.</text>
</comment>
<reference evidence="5" key="1">
    <citation type="submission" date="2021-07" db="EMBL/GenBank/DDBJ databases">
        <title>Roseobacter insulae sp. nov., isolated from a tidal flat.</title>
        <authorList>
            <person name="Park S."/>
            <person name="Yoon J.-H."/>
        </authorList>
    </citation>
    <scope>NUCLEOTIDE SEQUENCE</scope>
    <source>
        <strain evidence="5">YSTF-M11</strain>
    </source>
</reference>
<dbReference type="GO" id="GO:0005737">
    <property type="term" value="C:cytoplasm"/>
    <property type="evidence" value="ECO:0007669"/>
    <property type="project" value="TreeGrafter"/>
</dbReference>
<comment type="catalytic activity">
    <reaction evidence="2 3">
        <text>L-methionyl-[protein] + [thioredoxin]-disulfide + H2O = L-methionyl-(R)-S-oxide-[protein] + [thioredoxin]-dithiol</text>
        <dbReference type="Rhea" id="RHEA:24164"/>
        <dbReference type="Rhea" id="RHEA-COMP:10698"/>
        <dbReference type="Rhea" id="RHEA-COMP:10700"/>
        <dbReference type="Rhea" id="RHEA-COMP:12313"/>
        <dbReference type="Rhea" id="RHEA-COMP:12314"/>
        <dbReference type="ChEBI" id="CHEBI:15377"/>
        <dbReference type="ChEBI" id="CHEBI:16044"/>
        <dbReference type="ChEBI" id="CHEBI:29950"/>
        <dbReference type="ChEBI" id="CHEBI:45764"/>
        <dbReference type="ChEBI" id="CHEBI:50058"/>
        <dbReference type="EC" id="1.8.4.12"/>
    </reaction>
</comment>
<comment type="similarity">
    <text evidence="3">Belongs to the MsrB Met sulfoxide reductase family.</text>
</comment>
<feature type="domain" description="MsrB" evidence="4">
    <location>
        <begin position="7"/>
        <end position="130"/>
    </location>
</feature>
<evidence type="ECO:0000256" key="1">
    <source>
        <dbReference type="ARBA" id="ARBA00023002"/>
    </source>
</evidence>
<accession>A0A9X1FSS7</accession>
<dbReference type="PANTHER" id="PTHR10173:SF59">
    <property type="entry name" value="PEPTIDE METHIONINE SULFOXIDE REDUCTASE MSRA_MSRB"/>
    <property type="match status" value="1"/>
</dbReference>